<evidence type="ECO:0000313" key="2">
    <source>
        <dbReference type="EMBL" id="GIE26208.1"/>
    </source>
</evidence>
<accession>A0ABQ4A5U9</accession>
<comment type="caution">
    <text evidence="2">The sequence shown here is derived from an EMBL/GenBank/DDBJ whole genome shotgun (WGS) entry which is preliminary data.</text>
</comment>
<proteinExistence type="predicted"/>
<name>A0ABQ4A5U9_9ACTN</name>
<feature type="region of interest" description="Disordered" evidence="1">
    <location>
        <begin position="178"/>
        <end position="199"/>
    </location>
</feature>
<sequence>MAMDVLVRIQKRARLHGPNETRRAISAILETLGDILPHHVLDQLAANFPDDLRPTSHMPPATAVPPGRNTFISRLATRLLIDEPDAAFLARVIFEQWNAAARTHTPATIAHLAPADLRPLLRAQTSPARPSTPQTPLAQASPAQASLVQASPAQISFAEVELSAELAQAASLPALTTQAPSVSAGSSPASTSPTGRQLNSVVPDAAEPAALHLAELEPLNLHPGGNEHTAVESVDLALDLELVETQREPDPTQADETTPARRAGAAPRRIVRVATNAASGHHQRAGVRQLSA</sequence>
<dbReference type="InterPro" id="IPR018727">
    <property type="entry name" value="DUF2267"/>
</dbReference>
<organism evidence="2 3">
    <name type="scientific">Winogradskya humida</name>
    <dbReference type="NCBI Taxonomy" id="113566"/>
    <lineage>
        <taxon>Bacteria</taxon>
        <taxon>Bacillati</taxon>
        <taxon>Actinomycetota</taxon>
        <taxon>Actinomycetes</taxon>
        <taxon>Micromonosporales</taxon>
        <taxon>Micromonosporaceae</taxon>
        <taxon>Winogradskya</taxon>
    </lineage>
</organism>
<gene>
    <name evidence="2" type="ORF">Ahu01nite_093100</name>
</gene>
<dbReference type="Gene3D" id="1.10.490.110">
    <property type="entry name" value="Uncharacterized conserved protein DUF2267"/>
    <property type="match status" value="1"/>
</dbReference>
<dbReference type="InterPro" id="IPR038282">
    <property type="entry name" value="DUF2267_sf"/>
</dbReference>
<reference evidence="2 3" key="1">
    <citation type="submission" date="2021-01" db="EMBL/GenBank/DDBJ databases">
        <title>Whole genome shotgun sequence of Actinoplanes humidus NBRC 14915.</title>
        <authorList>
            <person name="Komaki H."/>
            <person name="Tamura T."/>
        </authorList>
    </citation>
    <scope>NUCLEOTIDE SEQUENCE [LARGE SCALE GENOMIC DNA]</scope>
    <source>
        <strain evidence="2 3">NBRC 14915</strain>
    </source>
</reference>
<keyword evidence="3" id="KW-1185">Reference proteome</keyword>
<feature type="region of interest" description="Disordered" evidence="1">
    <location>
        <begin position="246"/>
        <end position="268"/>
    </location>
</feature>
<evidence type="ECO:0000313" key="3">
    <source>
        <dbReference type="Proteomes" id="UP000603200"/>
    </source>
</evidence>
<dbReference type="Pfam" id="PF10025">
    <property type="entry name" value="DUF2267"/>
    <property type="match status" value="1"/>
</dbReference>
<dbReference type="EMBL" id="BOMN01000139">
    <property type="protein sequence ID" value="GIE26208.1"/>
    <property type="molecule type" value="Genomic_DNA"/>
</dbReference>
<feature type="region of interest" description="Disordered" evidence="1">
    <location>
        <begin position="125"/>
        <end position="145"/>
    </location>
</feature>
<dbReference type="Proteomes" id="UP000603200">
    <property type="component" value="Unassembled WGS sequence"/>
</dbReference>
<evidence type="ECO:0000256" key="1">
    <source>
        <dbReference type="SAM" id="MobiDB-lite"/>
    </source>
</evidence>
<feature type="compositionally biased region" description="Low complexity" evidence="1">
    <location>
        <begin position="178"/>
        <end position="195"/>
    </location>
</feature>
<protein>
    <submittedName>
        <fullName evidence="2">Uncharacterized protein</fullName>
    </submittedName>
</protein>